<evidence type="ECO:0000313" key="2">
    <source>
        <dbReference type="Proteomes" id="UP001430953"/>
    </source>
</evidence>
<comment type="caution">
    <text evidence="1">The sequence shown here is derived from an EMBL/GenBank/DDBJ whole genome shotgun (WGS) entry which is preliminary data.</text>
</comment>
<evidence type="ECO:0000313" key="1">
    <source>
        <dbReference type="EMBL" id="KAL0118729.1"/>
    </source>
</evidence>
<proteinExistence type="predicted"/>
<organism evidence="1 2">
    <name type="scientific">Cardiocondyla obscurior</name>
    <dbReference type="NCBI Taxonomy" id="286306"/>
    <lineage>
        <taxon>Eukaryota</taxon>
        <taxon>Metazoa</taxon>
        <taxon>Ecdysozoa</taxon>
        <taxon>Arthropoda</taxon>
        <taxon>Hexapoda</taxon>
        <taxon>Insecta</taxon>
        <taxon>Pterygota</taxon>
        <taxon>Neoptera</taxon>
        <taxon>Endopterygota</taxon>
        <taxon>Hymenoptera</taxon>
        <taxon>Apocrita</taxon>
        <taxon>Aculeata</taxon>
        <taxon>Formicoidea</taxon>
        <taxon>Formicidae</taxon>
        <taxon>Myrmicinae</taxon>
        <taxon>Cardiocondyla</taxon>
    </lineage>
</organism>
<dbReference type="EMBL" id="JADYXP020000008">
    <property type="protein sequence ID" value="KAL0118729.1"/>
    <property type="molecule type" value="Genomic_DNA"/>
</dbReference>
<protein>
    <submittedName>
        <fullName evidence="1">Uncharacterized protein</fullName>
    </submittedName>
</protein>
<sequence length="130" mass="14770">MKPRTYTIDLCETSCIRRWRGTASAVGLGNQLAERGACAIRDAHLAIVLLETTISQEYNKQPYTRVQCTYIRSNPLTDRVCFTDRCERLVAIAARRFSPRDQVRRNEIKTGNAAVEFARNFISQNQGPFA</sequence>
<accession>A0AAW2FUB2</accession>
<keyword evidence="2" id="KW-1185">Reference proteome</keyword>
<gene>
    <name evidence="1" type="ORF">PUN28_009418</name>
</gene>
<reference evidence="1 2" key="1">
    <citation type="submission" date="2023-03" db="EMBL/GenBank/DDBJ databases">
        <title>High recombination rates correlate with genetic variation in Cardiocondyla obscurior ants.</title>
        <authorList>
            <person name="Errbii M."/>
        </authorList>
    </citation>
    <scope>NUCLEOTIDE SEQUENCE [LARGE SCALE GENOMIC DNA]</scope>
    <source>
        <strain evidence="1">Alpha-2009</strain>
        <tissue evidence="1">Whole body</tissue>
    </source>
</reference>
<name>A0AAW2FUB2_9HYME</name>
<dbReference type="Proteomes" id="UP001430953">
    <property type="component" value="Unassembled WGS sequence"/>
</dbReference>
<dbReference type="AlphaFoldDB" id="A0AAW2FUB2"/>